<protein>
    <submittedName>
        <fullName evidence="1">Uncharacterized protein</fullName>
    </submittedName>
</protein>
<dbReference type="AlphaFoldDB" id="X0WE53"/>
<name>X0WE53_9ZZZZ</name>
<sequence>MSLCHVPNTNMNNVEEEIEKRYFELSALIADFTKDVTDETAVARYDMTSQLLIQLINVLLPEAAGLDDQIAFVASLLCDNYEEDFDYLH</sequence>
<dbReference type="EMBL" id="BARS01049054">
    <property type="protein sequence ID" value="GAG29274.1"/>
    <property type="molecule type" value="Genomic_DNA"/>
</dbReference>
<accession>X0WE53</accession>
<reference evidence="1" key="1">
    <citation type="journal article" date="2014" name="Front. Microbiol.">
        <title>High frequency of phylogenetically diverse reductive dehalogenase-homologous genes in deep subseafloor sedimentary metagenomes.</title>
        <authorList>
            <person name="Kawai M."/>
            <person name="Futagami T."/>
            <person name="Toyoda A."/>
            <person name="Takaki Y."/>
            <person name="Nishi S."/>
            <person name="Hori S."/>
            <person name="Arai W."/>
            <person name="Tsubouchi T."/>
            <person name="Morono Y."/>
            <person name="Uchiyama I."/>
            <person name="Ito T."/>
            <person name="Fujiyama A."/>
            <person name="Inagaki F."/>
            <person name="Takami H."/>
        </authorList>
    </citation>
    <scope>NUCLEOTIDE SEQUENCE</scope>
    <source>
        <strain evidence="1">Expedition CK06-06</strain>
    </source>
</reference>
<gene>
    <name evidence="1" type="ORF">S01H1_73419</name>
</gene>
<comment type="caution">
    <text evidence="1">The sequence shown here is derived from an EMBL/GenBank/DDBJ whole genome shotgun (WGS) entry which is preliminary data.</text>
</comment>
<proteinExistence type="predicted"/>
<organism evidence="1">
    <name type="scientific">marine sediment metagenome</name>
    <dbReference type="NCBI Taxonomy" id="412755"/>
    <lineage>
        <taxon>unclassified sequences</taxon>
        <taxon>metagenomes</taxon>
        <taxon>ecological metagenomes</taxon>
    </lineage>
</organism>
<evidence type="ECO:0000313" key="1">
    <source>
        <dbReference type="EMBL" id="GAG29274.1"/>
    </source>
</evidence>